<dbReference type="STRING" id="1458985.BJP34_00605"/>
<evidence type="ECO:0000313" key="2">
    <source>
        <dbReference type="Proteomes" id="UP000177870"/>
    </source>
</evidence>
<dbReference type="Pfam" id="PF17914">
    <property type="entry name" value="HopA1"/>
    <property type="match status" value="1"/>
</dbReference>
<accession>A0A1D8U2C6</accession>
<dbReference type="Proteomes" id="UP000177870">
    <property type="component" value="Chromosome"/>
</dbReference>
<dbReference type="AlphaFoldDB" id="A0A1D8U2C6"/>
<sequence length="380" mass="43000">MPLLNSLRNQLPDSSPDSAVARELDILEDIVSNLQIQPNFCISHPDYKPLELSAEMLDRVQQLPVEIQNKYLSLQLLSFLYDIYDNGFDKSTESAQANSTDLPLHPNVENNTVMGLNLEFYQQLYESNTGTGYFEPGWLVIREESDGKLAVHKNGLTLHIRPEYYLPPGAQSATVGTLVAIRMPPNLVEHGFYVAVGNAGRVNAGPVHQNIRDRDYQIVNVYFNLSPEGAVALITAITEQLNEITIPFTFKVVDDPANYDRYDSGVLCFEKSNYETVHPILESVYAQHQSHFEMEVPLFTKQLAPGLALSEEPVHKFTAEESFGMNRWQIVANGLLEVWQNGNDSPEGRMNSIQEQFSQFGIELWRPYLNADSEDIYRKI</sequence>
<dbReference type="KEGG" id="mpro:BJP34_00605"/>
<dbReference type="RefSeq" id="WP_070396421.1">
    <property type="nucleotide sequence ID" value="NZ_CP017599.1"/>
</dbReference>
<dbReference type="EMBL" id="CP017599">
    <property type="protein sequence ID" value="AOX04057.1"/>
    <property type="molecule type" value="Genomic_DNA"/>
</dbReference>
<organism evidence="1 2">
    <name type="scientific">Moorena producens PAL-8-15-08-1</name>
    <dbReference type="NCBI Taxonomy" id="1458985"/>
    <lineage>
        <taxon>Bacteria</taxon>
        <taxon>Bacillati</taxon>
        <taxon>Cyanobacteriota</taxon>
        <taxon>Cyanophyceae</taxon>
        <taxon>Coleofasciculales</taxon>
        <taxon>Coleofasciculaceae</taxon>
        <taxon>Moorena</taxon>
    </lineage>
</organism>
<gene>
    <name evidence="1" type="ORF">BJP34_00605</name>
</gene>
<protein>
    <submittedName>
        <fullName evidence="1">Uncharacterized protein</fullName>
    </submittedName>
</protein>
<evidence type="ECO:0000313" key="1">
    <source>
        <dbReference type="EMBL" id="AOX04057.1"/>
    </source>
</evidence>
<reference evidence="2" key="1">
    <citation type="submission" date="2016-10" db="EMBL/GenBank/DDBJ databases">
        <title>Comparative genomics uncovers the prolific and rare metabolic potential of the cyanobacterial genus Moorea.</title>
        <authorList>
            <person name="Leao T."/>
            <person name="Castelao G."/>
            <person name="Korobeynikov A."/>
            <person name="Monroe E.A."/>
            <person name="Podell S."/>
            <person name="Glukhov E."/>
            <person name="Allen E."/>
            <person name="Gerwick W.H."/>
            <person name="Gerwick L."/>
        </authorList>
    </citation>
    <scope>NUCLEOTIDE SEQUENCE [LARGE SCALE GENOMIC DNA]</scope>
    <source>
        <strain evidence="2">PAL-8-15-08-1</strain>
    </source>
</reference>
<proteinExistence type="predicted"/>
<dbReference type="InterPro" id="IPR040871">
    <property type="entry name" value="HopA1"/>
</dbReference>
<dbReference type="OrthoDB" id="939976at2"/>
<name>A0A1D8U2C6_9CYAN</name>